<dbReference type="AlphaFoldDB" id="A0A914CHQ0"/>
<organism evidence="1 2">
    <name type="scientific">Acrobeloides nanus</name>
    <dbReference type="NCBI Taxonomy" id="290746"/>
    <lineage>
        <taxon>Eukaryota</taxon>
        <taxon>Metazoa</taxon>
        <taxon>Ecdysozoa</taxon>
        <taxon>Nematoda</taxon>
        <taxon>Chromadorea</taxon>
        <taxon>Rhabditida</taxon>
        <taxon>Tylenchina</taxon>
        <taxon>Cephalobomorpha</taxon>
        <taxon>Cephaloboidea</taxon>
        <taxon>Cephalobidae</taxon>
        <taxon>Acrobeloides</taxon>
    </lineage>
</organism>
<reference evidence="2" key="1">
    <citation type="submission" date="2022-11" db="UniProtKB">
        <authorList>
            <consortium name="WormBaseParasite"/>
        </authorList>
    </citation>
    <scope>IDENTIFICATION</scope>
</reference>
<dbReference type="Proteomes" id="UP000887540">
    <property type="component" value="Unplaced"/>
</dbReference>
<sequence length="152" mass="16607">MTNIFVTIDFDNMGVACPPPLLVHVWIACTAPLIQQLPNIGTRYIVIGKGPFRSGDYDGITYTHGMIASNIVDDGHHIMGDSGNNAEYSGGLVLSRKGHSLLGLITSRTSECYNKHERSNFLIRSIKNAVKSPSVYDCLACKGIIRRTELAI</sequence>
<dbReference type="WBParaSite" id="ACRNAN_scaffold1098.g24677.t1">
    <property type="protein sequence ID" value="ACRNAN_scaffold1098.g24677.t1"/>
    <property type="gene ID" value="ACRNAN_scaffold1098.g24677"/>
</dbReference>
<evidence type="ECO:0000313" key="1">
    <source>
        <dbReference type="Proteomes" id="UP000887540"/>
    </source>
</evidence>
<name>A0A914CHQ0_9BILA</name>
<accession>A0A914CHQ0</accession>
<keyword evidence="1" id="KW-1185">Reference proteome</keyword>
<evidence type="ECO:0000313" key="2">
    <source>
        <dbReference type="WBParaSite" id="ACRNAN_scaffold1098.g24677.t1"/>
    </source>
</evidence>
<proteinExistence type="predicted"/>
<protein>
    <submittedName>
        <fullName evidence="2">C-type lectin domain-containing protein</fullName>
    </submittedName>
</protein>